<feature type="domain" description="NAD(P)-binding" evidence="1">
    <location>
        <begin position="25"/>
        <end position="133"/>
    </location>
</feature>
<dbReference type="STRING" id="679197.HMPREF9336_02926"/>
<accession>E5XTV4</accession>
<dbReference type="SUPFAM" id="SSF51735">
    <property type="entry name" value="NAD(P)-binding Rossmann-fold domains"/>
    <property type="match status" value="1"/>
</dbReference>
<dbReference type="RefSeq" id="WP_007471578.1">
    <property type="nucleotide sequence ID" value="NZ_KI391953.1"/>
</dbReference>
<dbReference type="Gene3D" id="3.40.50.720">
    <property type="entry name" value="NAD(P)-binding Rossmann-like Domain"/>
    <property type="match status" value="1"/>
</dbReference>
<dbReference type="OrthoDB" id="9771302at2"/>
<keyword evidence="3" id="KW-1185">Reference proteome</keyword>
<organism evidence="2 3">
    <name type="scientific">Segniliparus rugosus (strain ATCC BAA-974 / DSM 45345 / CCUG 50838 / CIP 108380 / JCM 13579 / CDC 945)</name>
    <dbReference type="NCBI Taxonomy" id="679197"/>
    <lineage>
        <taxon>Bacteria</taxon>
        <taxon>Bacillati</taxon>
        <taxon>Actinomycetota</taxon>
        <taxon>Actinomycetes</taxon>
        <taxon>Mycobacteriales</taxon>
        <taxon>Segniliparaceae</taxon>
        <taxon>Segniliparus</taxon>
    </lineage>
</organism>
<dbReference type="Proteomes" id="UP000004816">
    <property type="component" value="Unassembled WGS sequence"/>
</dbReference>
<sequence length="249" mass="26177">MTAPKVAVAGATGLIGKLLLAELGARQVPAVPIARSLGVDLLTGAGLAKALEGVSAVIDASNILTRKKTEAEAFFSTTTANLVAAEQHAGVQHHVLLSIGGIHDPKLGWLGYYAGKRAQEELVCANDVPYSILPSAQWFEFADNVLSGFSRGPFVLVPTWQVRPVAAKTVAQRLVALALGEPRGLVPHLVGPEAMPLKALVRATLEHRGQKKTLLPLPVPKTEALLGGDRPDVAGPTLAQWLEEQPAQA</sequence>
<dbReference type="InterPro" id="IPR036291">
    <property type="entry name" value="NAD(P)-bd_dom_sf"/>
</dbReference>
<evidence type="ECO:0000259" key="1">
    <source>
        <dbReference type="Pfam" id="PF13460"/>
    </source>
</evidence>
<dbReference type="eggNOG" id="COG0702">
    <property type="taxonomic scope" value="Bacteria"/>
</dbReference>
<reference evidence="2 3" key="1">
    <citation type="journal article" date="2011" name="Stand. Genomic Sci.">
        <title>High quality draft genome sequence of Segniliparus rugosus CDC 945(T)= (ATCC BAA-974(T)).</title>
        <authorList>
            <person name="Earl A.M."/>
            <person name="Desjardins C.A."/>
            <person name="Fitzgerald M.G."/>
            <person name="Arachchi H.M."/>
            <person name="Zeng Q."/>
            <person name="Mehta T."/>
            <person name="Griggs A."/>
            <person name="Birren B.W."/>
            <person name="Toney N.C."/>
            <person name="Carr J."/>
            <person name="Posey J."/>
            <person name="Butler W.R."/>
        </authorList>
    </citation>
    <scope>NUCLEOTIDE SEQUENCE [LARGE SCALE GENOMIC DNA]</scope>
    <source>
        <strain evidence="3">ATCC BAA-974 / DSM 45345 / CCUG 50838 / CIP 108380 / JCM 13579 / CDC 945</strain>
    </source>
</reference>
<dbReference type="EMBL" id="ACZI02000001">
    <property type="protein sequence ID" value="EFV12234.1"/>
    <property type="molecule type" value="Genomic_DNA"/>
</dbReference>
<dbReference type="HOGENOM" id="CLU_007383_5_1_11"/>
<gene>
    <name evidence="2" type="ORF">HMPREF9336_02926</name>
</gene>
<dbReference type="Pfam" id="PF13460">
    <property type="entry name" value="NAD_binding_10"/>
    <property type="match status" value="1"/>
</dbReference>
<protein>
    <recommendedName>
        <fullName evidence="1">NAD(P)-binding domain-containing protein</fullName>
    </recommendedName>
</protein>
<dbReference type="AlphaFoldDB" id="E5XTV4"/>
<name>E5XTV4_SEGRC</name>
<evidence type="ECO:0000313" key="3">
    <source>
        <dbReference type="Proteomes" id="UP000004816"/>
    </source>
</evidence>
<comment type="caution">
    <text evidence="2">The sequence shown here is derived from an EMBL/GenBank/DDBJ whole genome shotgun (WGS) entry which is preliminary data.</text>
</comment>
<evidence type="ECO:0000313" key="2">
    <source>
        <dbReference type="EMBL" id="EFV12234.1"/>
    </source>
</evidence>
<dbReference type="InterPro" id="IPR016040">
    <property type="entry name" value="NAD(P)-bd_dom"/>
</dbReference>
<proteinExistence type="predicted"/>